<dbReference type="OrthoDB" id="9812625at2"/>
<evidence type="ECO:0000259" key="8">
    <source>
        <dbReference type="Pfam" id="PF00171"/>
    </source>
</evidence>
<evidence type="ECO:0000256" key="7">
    <source>
        <dbReference type="RuleBase" id="RU003345"/>
    </source>
</evidence>
<organism evidence="9 10">
    <name type="scientific">Pseudoalteromonas luteoviolacea H33</name>
    <dbReference type="NCBI Taxonomy" id="1365251"/>
    <lineage>
        <taxon>Bacteria</taxon>
        <taxon>Pseudomonadati</taxon>
        <taxon>Pseudomonadota</taxon>
        <taxon>Gammaproteobacteria</taxon>
        <taxon>Alteromonadales</taxon>
        <taxon>Pseudoalteromonadaceae</taxon>
        <taxon>Pseudoalteromonas</taxon>
    </lineage>
</organism>
<name>A0A162A9D3_9GAMM</name>
<dbReference type="EMBL" id="AUXZ01000119">
    <property type="protein sequence ID" value="KZN46183.1"/>
    <property type="molecule type" value="Genomic_DNA"/>
</dbReference>
<evidence type="ECO:0000313" key="9">
    <source>
        <dbReference type="EMBL" id="KZN46183.1"/>
    </source>
</evidence>
<dbReference type="PANTHER" id="PTHR43570:SF20">
    <property type="entry name" value="ALDEHYDE DEHYDROGENASE ALDX-RELATED"/>
    <property type="match status" value="1"/>
</dbReference>
<keyword evidence="2 4" id="KW-0560">Oxidoreductase</keyword>
<dbReference type="Gene3D" id="3.40.309.10">
    <property type="entry name" value="Aldehyde Dehydrogenase, Chain A, domain 2"/>
    <property type="match status" value="1"/>
</dbReference>
<dbReference type="InterPro" id="IPR016163">
    <property type="entry name" value="Ald_DH_C"/>
</dbReference>
<dbReference type="PIRSF" id="PIRSF036492">
    <property type="entry name" value="ALDH"/>
    <property type="match status" value="1"/>
</dbReference>
<proteinExistence type="inferred from homology"/>
<feature type="active site" evidence="5 6">
    <location>
        <position position="223"/>
    </location>
</feature>
<accession>A0A162A9D3</accession>
<dbReference type="AlphaFoldDB" id="A0A162A9D3"/>
<comment type="caution">
    <text evidence="9">The sequence shown here is derived from an EMBL/GenBank/DDBJ whole genome shotgun (WGS) entry which is preliminary data.</text>
</comment>
<feature type="domain" description="Aldehyde dehydrogenase" evidence="8">
    <location>
        <begin position="37"/>
        <end position="442"/>
    </location>
</feature>
<dbReference type="PROSITE" id="PS00687">
    <property type="entry name" value="ALDEHYDE_DEHYDR_GLU"/>
    <property type="match status" value="1"/>
</dbReference>
<dbReference type="GO" id="GO:0005737">
    <property type="term" value="C:cytoplasm"/>
    <property type="evidence" value="ECO:0007669"/>
    <property type="project" value="TreeGrafter"/>
</dbReference>
<dbReference type="Pfam" id="PF00171">
    <property type="entry name" value="Aldedh"/>
    <property type="match status" value="1"/>
</dbReference>
<reference evidence="9 10" key="1">
    <citation type="submission" date="2013-07" db="EMBL/GenBank/DDBJ databases">
        <title>Comparative Genomic and Metabolomic Analysis of Twelve Strains of Pseudoalteromonas luteoviolacea.</title>
        <authorList>
            <person name="Vynne N.G."/>
            <person name="Mansson M."/>
            <person name="Gram L."/>
        </authorList>
    </citation>
    <scope>NUCLEOTIDE SEQUENCE [LARGE SCALE GENOMIC DNA]</scope>
    <source>
        <strain evidence="9 10">H33</strain>
    </source>
</reference>
<dbReference type="InterPro" id="IPR016161">
    <property type="entry name" value="Ald_DH/histidinol_DH"/>
</dbReference>
<evidence type="ECO:0000313" key="10">
    <source>
        <dbReference type="Proteomes" id="UP000076503"/>
    </source>
</evidence>
<dbReference type="PATRIC" id="fig|1365251.3.peg.4461"/>
<dbReference type="GO" id="GO:0004029">
    <property type="term" value="F:aldehyde dehydrogenase (NAD+) activity"/>
    <property type="evidence" value="ECO:0007669"/>
    <property type="project" value="TreeGrafter"/>
</dbReference>
<dbReference type="GO" id="GO:0006081">
    <property type="term" value="P:aldehyde metabolic process"/>
    <property type="evidence" value="ECO:0007669"/>
    <property type="project" value="InterPro"/>
</dbReference>
<dbReference type="SUPFAM" id="SSF53720">
    <property type="entry name" value="ALDH-like"/>
    <property type="match status" value="1"/>
</dbReference>
<dbReference type="InterPro" id="IPR012394">
    <property type="entry name" value="Aldehyde_DH_NAD(P)"/>
</dbReference>
<protein>
    <recommendedName>
        <fullName evidence="4">Aldehyde dehydrogenase</fullName>
    </recommendedName>
</protein>
<dbReference type="InterPro" id="IPR015590">
    <property type="entry name" value="Aldehyde_DH_dom"/>
</dbReference>
<dbReference type="InterPro" id="IPR029510">
    <property type="entry name" value="Ald_DH_CS_GLU"/>
</dbReference>
<evidence type="ECO:0000256" key="2">
    <source>
        <dbReference type="ARBA" id="ARBA00023002"/>
    </source>
</evidence>
<dbReference type="InterPro" id="IPR016162">
    <property type="entry name" value="Ald_DH_N"/>
</dbReference>
<evidence type="ECO:0000256" key="5">
    <source>
        <dbReference type="PIRSR" id="PIRSR036492-1"/>
    </source>
</evidence>
<evidence type="ECO:0000256" key="6">
    <source>
        <dbReference type="PROSITE-ProRule" id="PRU10007"/>
    </source>
</evidence>
<dbReference type="Gene3D" id="3.40.605.10">
    <property type="entry name" value="Aldehyde Dehydrogenase, Chain A, domain 1"/>
    <property type="match status" value="1"/>
</dbReference>
<gene>
    <name evidence="9" type="ORF">N476_03410</name>
</gene>
<keyword evidence="3" id="KW-0520">NAD</keyword>
<evidence type="ECO:0000256" key="4">
    <source>
        <dbReference type="PIRNR" id="PIRNR036492"/>
    </source>
</evidence>
<sequence length="472" mass="52214">MLVGVNGGRVAVAHNFTIKNSLITLKAAYLSGPYPSHEARQRQLNRLRLAIIENKSRLIGAAKTDFSVRSEHDTVLADVIPTISHINYLSKHLREWMKPEKRSSGLEFFPSKVLSEYVPKGVVGIIAPWNYPIQLALVPLATAIAAGNKVMIKLSEYTPAVNAVIKDVLAVLKGDCVVIEGGPDVATEFSHQAFDHLFFTGSTEVGKKVYTAAAQNLVPVTLELGGKSPLIVLEDANIEKVLLDIVFAKNMNAGQVCVAPDYVLVHEAIYDEFIKKLKLQFLKSNTRALKTGILNEAHAQRLKNLMVDAQDRGAKIYHSVELESIHSKEFGTHMVIDPPLDARIMQEEVFGPVLNIIKVQSIAHAKMTVQELGTPLACYLYTNCQIAQNDIRQNLQSGALCINDMLFHVAVPDLPFGGVGSSGFGNYHGKEGFVTFSHCKSIFQSSNNIWRSKLFSKYSHVIQRILTRLYLR</sequence>
<dbReference type="PANTHER" id="PTHR43570">
    <property type="entry name" value="ALDEHYDE DEHYDROGENASE"/>
    <property type="match status" value="1"/>
</dbReference>
<evidence type="ECO:0000256" key="1">
    <source>
        <dbReference type="ARBA" id="ARBA00009986"/>
    </source>
</evidence>
<feature type="active site" evidence="5">
    <location>
        <position position="257"/>
    </location>
</feature>
<dbReference type="Proteomes" id="UP000076503">
    <property type="component" value="Unassembled WGS sequence"/>
</dbReference>
<comment type="similarity">
    <text evidence="1 4 7">Belongs to the aldehyde dehydrogenase family.</text>
</comment>
<evidence type="ECO:0000256" key="3">
    <source>
        <dbReference type="ARBA" id="ARBA00023027"/>
    </source>
</evidence>